<accession>A0A9D8PM05</accession>
<dbReference type="GO" id="GO:0016887">
    <property type="term" value="F:ATP hydrolysis activity"/>
    <property type="evidence" value="ECO:0007669"/>
    <property type="project" value="InterPro"/>
</dbReference>
<name>A0A9D8PM05_9DELT</name>
<dbReference type="GO" id="GO:1900753">
    <property type="term" value="P:doxorubicin transport"/>
    <property type="evidence" value="ECO:0007669"/>
    <property type="project" value="InterPro"/>
</dbReference>
<comment type="caution">
    <text evidence="7">The sequence shown here is derived from an EMBL/GenBank/DDBJ whole genome shotgun (WGS) entry which is preliminary data.</text>
</comment>
<feature type="domain" description="ABC transporter" evidence="6">
    <location>
        <begin position="2"/>
        <end position="232"/>
    </location>
</feature>
<keyword evidence="4 7" id="KW-0067">ATP-binding</keyword>
<sequence>MIEVDRLVKKFDEVTAVDDISFEVKEGESFGFLGPNGAGKTTTIRILTTLILPTSGRGRVNGYDIAKESDRVRESIGIIFQEPSLDERLTAYDNLYFHAALYRVPKREIRPRIEKALTMVELRKFKDKVVNTFSGGMKRRLEIARGFLHMPRVLFLDEPTLGLDPQTRRVIWEYIRKLKDDFGVTLFLTTHYMEEAEESDRVGIIHKGKIVAVDSPENMKKSIGRDTIVLSNSDGNERAVRALGFDVVRAGDKLMIGVDSSEDALRKILNGGVSLENLMIKRPTLEDVFIEITGTAIADEPGNSMSLIKRAVRMRRMK</sequence>
<evidence type="ECO:0000313" key="8">
    <source>
        <dbReference type="Proteomes" id="UP000809273"/>
    </source>
</evidence>
<evidence type="ECO:0000256" key="1">
    <source>
        <dbReference type="ARBA" id="ARBA00004413"/>
    </source>
</evidence>
<dbReference type="InterPro" id="IPR005894">
    <property type="entry name" value="DrrA"/>
</dbReference>
<dbReference type="Gene3D" id="3.40.50.300">
    <property type="entry name" value="P-loop containing nucleotide triphosphate hydrolases"/>
    <property type="match status" value="1"/>
</dbReference>
<dbReference type="InterPro" id="IPR027417">
    <property type="entry name" value="P-loop_NTPase"/>
</dbReference>
<dbReference type="PANTHER" id="PTHR42711:SF5">
    <property type="entry name" value="ABC TRANSPORTER ATP-BINDING PROTEIN NATA"/>
    <property type="match status" value="1"/>
</dbReference>
<comment type="similarity">
    <text evidence="5">Belongs to the ABC transporter superfamily. Drug exporter-1 (DrugE1) (TC 3.A.1.105) family.</text>
</comment>
<dbReference type="InterPro" id="IPR003439">
    <property type="entry name" value="ABC_transporter-like_ATP-bd"/>
</dbReference>
<dbReference type="GO" id="GO:0005524">
    <property type="term" value="F:ATP binding"/>
    <property type="evidence" value="ECO:0007669"/>
    <property type="project" value="UniProtKB-KW"/>
</dbReference>
<dbReference type="SUPFAM" id="SSF52540">
    <property type="entry name" value="P-loop containing nucleoside triphosphate hydrolases"/>
    <property type="match status" value="1"/>
</dbReference>
<protein>
    <submittedName>
        <fullName evidence="7">ATP-binding cassette domain-containing protein</fullName>
    </submittedName>
</protein>
<reference evidence="7" key="2">
    <citation type="submission" date="2021-01" db="EMBL/GenBank/DDBJ databases">
        <authorList>
            <person name="Hahn C.R."/>
            <person name="Youssef N.H."/>
            <person name="Elshahed M."/>
        </authorList>
    </citation>
    <scope>NUCLEOTIDE SEQUENCE</scope>
    <source>
        <strain evidence="7">Zod_Metabat.24</strain>
    </source>
</reference>
<keyword evidence="2" id="KW-0813">Transport</keyword>
<evidence type="ECO:0000313" key="7">
    <source>
        <dbReference type="EMBL" id="MBN1572986.1"/>
    </source>
</evidence>
<proteinExistence type="inferred from homology"/>
<dbReference type="EMBL" id="JAFGIX010000033">
    <property type="protein sequence ID" value="MBN1572986.1"/>
    <property type="molecule type" value="Genomic_DNA"/>
</dbReference>
<dbReference type="AlphaFoldDB" id="A0A9D8PM05"/>
<comment type="subcellular location">
    <subcellularLocation>
        <location evidence="1">Cell membrane</location>
        <topology evidence="1">Peripheral membrane protein</topology>
        <orientation evidence="1">Cytoplasmic side</orientation>
    </subcellularLocation>
</comment>
<organism evidence="7 8">
    <name type="scientific">Candidatus Zymogenus saltonus</name>
    <dbReference type="NCBI Taxonomy" id="2844893"/>
    <lineage>
        <taxon>Bacteria</taxon>
        <taxon>Deltaproteobacteria</taxon>
        <taxon>Candidatus Zymogenia</taxon>
        <taxon>Candidatus Zymogeniales</taxon>
        <taxon>Candidatus Zymogenaceae</taxon>
        <taxon>Candidatus Zymogenus</taxon>
    </lineage>
</organism>
<evidence type="ECO:0000259" key="6">
    <source>
        <dbReference type="PROSITE" id="PS50893"/>
    </source>
</evidence>
<dbReference type="InterPro" id="IPR050763">
    <property type="entry name" value="ABC_transporter_ATP-binding"/>
</dbReference>
<evidence type="ECO:0000256" key="2">
    <source>
        <dbReference type="ARBA" id="ARBA00022448"/>
    </source>
</evidence>
<evidence type="ECO:0000256" key="5">
    <source>
        <dbReference type="ARBA" id="ARBA00049985"/>
    </source>
</evidence>
<dbReference type="PANTHER" id="PTHR42711">
    <property type="entry name" value="ABC TRANSPORTER ATP-BINDING PROTEIN"/>
    <property type="match status" value="1"/>
</dbReference>
<dbReference type="GO" id="GO:0005886">
    <property type="term" value="C:plasma membrane"/>
    <property type="evidence" value="ECO:0007669"/>
    <property type="project" value="UniProtKB-SubCell"/>
</dbReference>
<dbReference type="NCBIfam" id="TIGR01188">
    <property type="entry name" value="drrA"/>
    <property type="match status" value="1"/>
</dbReference>
<reference evidence="7" key="1">
    <citation type="journal article" date="2021" name="Environ. Microbiol.">
        <title>Genomic characterization of three novel Desulfobacterota classes expand the metabolic and phylogenetic diversity of the phylum.</title>
        <authorList>
            <person name="Murphy C.L."/>
            <person name="Biggerstaff J."/>
            <person name="Eichhorn A."/>
            <person name="Ewing E."/>
            <person name="Shahan R."/>
            <person name="Soriano D."/>
            <person name="Stewart S."/>
            <person name="VanMol K."/>
            <person name="Walker R."/>
            <person name="Walters P."/>
            <person name="Elshahed M.S."/>
            <person name="Youssef N.H."/>
        </authorList>
    </citation>
    <scope>NUCLEOTIDE SEQUENCE</scope>
    <source>
        <strain evidence="7">Zod_Metabat.24</strain>
    </source>
</reference>
<dbReference type="InterPro" id="IPR003593">
    <property type="entry name" value="AAA+_ATPase"/>
</dbReference>
<dbReference type="PROSITE" id="PS50893">
    <property type="entry name" value="ABC_TRANSPORTER_2"/>
    <property type="match status" value="1"/>
</dbReference>
<gene>
    <name evidence="7" type="ORF">JW984_07315</name>
</gene>
<dbReference type="PROSITE" id="PS00211">
    <property type="entry name" value="ABC_TRANSPORTER_1"/>
    <property type="match status" value="1"/>
</dbReference>
<evidence type="ECO:0000256" key="4">
    <source>
        <dbReference type="ARBA" id="ARBA00022840"/>
    </source>
</evidence>
<dbReference type="SMART" id="SM00382">
    <property type="entry name" value="AAA"/>
    <property type="match status" value="1"/>
</dbReference>
<keyword evidence="3" id="KW-0547">Nucleotide-binding</keyword>
<dbReference type="Pfam" id="PF00005">
    <property type="entry name" value="ABC_tran"/>
    <property type="match status" value="1"/>
</dbReference>
<dbReference type="Proteomes" id="UP000809273">
    <property type="component" value="Unassembled WGS sequence"/>
</dbReference>
<dbReference type="InterPro" id="IPR017871">
    <property type="entry name" value="ABC_transporter-like_CS"/>
</dbReference>
<dbReference type="GO" id="GO:0043215">
    <property type="term" value="P:daunorubicin transport"/>
    <property type="evidence" value="ECO:0007669"/>
    <property type="project" value="InterPro"/>
</dbReference>
<evidence type="ECO:0000256" key="3">
    <source>
        <dbReference type="ARBA" id="ARBA00022741"/>
    </source>
</evidence>